<evidence type="ECO:0000256" key="1">
    <source>
        <dbReference type="SAM" id="MobiDB-lite"/>
    </source>
</evidence>
<name>A0ABU5HZM7_9HYPH</name>
<feature type="region of interest" description="Disordered" evidence="1">
    <location>
        <begin position="19"/>
        <end position="44"/>
    </location>
</feature>
<proteinExistence type="predicted"/>
<gene>
    <name evidence="2" type="ORF">U0C82_05370</name>
</gene>
<keyword evidence="3" id="KW-1185">Reference proteome</keyword>
<dbReference type="EMBL" id="JAXLPB010000002">
    <property type="protein sequence ID" value="MDY8108584.1"/>
    <property type="molecule type" value="Genomic_DNA"/>
</dbReference>
<accession>A0ABU5HZM7</accession>
<evidence type="ECO:0000313" key="3">
    <source>
        <dbReference type="Proteomes" id="UP001294412"/>
    </source>
</evidence>
<sequence>MSRTPRTASYRSVAMKLRNGQSDFGTNPFKPSRFPTMHSLFGRN</sequence>
<organism evidence="2 3">
    <name type="scientific">Fulvimarina uroteuthidis</name>
    <dbReference type="NCBI Taxonomy" id="3098149"/>
    <lineage>
        <taxon>Bacteria</taxon>
        <taxon>Pseudomonadati</taxon>
        <taxon>Pseudomonadota</taxon>
        <taxon>Alphaproteobacteria</taxon>
        <taxon>Hyphomicrobiales</taxon>
        <taxon>Aurantimonadaceae</taxon>
        <taxon>Fulvimarina</taxon>
    </lineage>
</organism>
<dbReference type="Proteomes" id="UP001294412">
    <property type="component" value="Unassembled WGS sequence"/>
</dbReference>
<comment type="caution">
    <text evidence="2">The sequence shown here is derived from an EMBL/GenBank/DDBJ whole genome shotgun (WGS) entry which is preliminary data.</text>
</comment>
<dbReference type="RefSeq" id="WP_322186062.1">
    <property type="nucleotide sequence ID" value="NZ_JAXLPB010000002.1"/>
</dbReference>
<protein>
    <submittedName>
        <fullName evidence="2">Uncharacterized protein</fullName>
    </submittedName>
</protein>
<reference evidence="2 3" key="1">
    <citation type="submission" date="2023-12" db="EMBL/GenBank/DDBJ databases">
        <title>Description of Novel Strain Fulvimarina sp. 2208YS6-2-32 isolated from Uroteuthis (Photololigo) edulis.</title>
        <authorList>
            <person name="Park J.-S."/>
        </authorList>
    </citation>
    <scope>NUCLEOTIDE SEQUENCE [LARGE SCALE GENOMIC DNA]</scope>
    <source>
        <strain evidence="2 3">2208YS6-2-32</strain>
    </source>
</reference>
<evidence type="ECO:0000313" key="2">
    <source>
        <dbReference type="EMBL" id="MDY8108584.1"/>
    </source>
</evidence>